<proteinExistence type="inferred from homology"/>
<gene>
    <name evidence="7" type="ORF">GCM10025863_19860</name>
</gene>
<dbReference type="InterPro" id="IPR011611">
    <property type="entry name" value="PfkB_dom"/>
</dbReference>
<evidence type="ECO:0000256" key="2">
    <source>
        <dbReference type="ARBA" id="ARBA00022679"/>
    </source>
</evidence>
<keyword evidence="4" id="KW-0418">Kinase</keyword>
<evidence type="ECO:0000256" key="1">
    <source>
        <dbReference type="ARBA" id="ARBA00010688"/>
    </source>
</evidence>
<dbReference type="PROSITE" id="PS00583">
    <property type="entry name" value="PFKB_KINASES_1"/>
    <property type="match status" value="1"/>
</dbReference>
<dbReference type="InterPro" id="IPR002173">
    <property type="entry name" value="Carboh/pur_kinase_PfkB_CS"/>
</dbReference>
<dbReference type="RefSeq" id="WP_286299464.1">
    <property type="nucleotide sequence ID" value="NZ_AP027728.1"/>
</dbReference>
<keyword evidence="5" id="KW-0067">ATP-binding</keyword>
<evidence type="ECO:0000256" key="4">
    <source>
        <dbReference type="ARBA" id="ARBA00022777"/>
    </source>
</evidence>
<comment type="similarity">
    <text evidence="1">Belongs to the carbohydrate kinase PfkB family.</text>
</comment>
<dbReference type="PANTHER" id="PTHR43085:SF1">
    <property type="entry name" value="PSEUDOURIDINE KINASE-RELATED"/>
    <property type="match status" value="1"/>
</dbReference>
<evidence type="ECO:0000313" key="8">
    <source>
        <dbReference type="Proteomes" id="UP001321543"/>
    </source>
</evidence>
<sequence>MSTEKRGVVVIGDALIDEIRDSSGIRELVGGAALNVAVGLRRLGVPVTLIAMIGADAAGDHIREYLSDHGVTLIDSPSKYGSSRAIVQRAADGEPEYVFNEAAQRRSIRYSDAALDALSDAALVAVSCFPFDVEAEVTALSDAVGETRLVIDPNPRAGMLHDRADFVRGFEALASRAELVKVGFDDAVLLYDGDLDALRERLRELGTGAVLATAGADGAVLETDAGEFTAPIATLPGPVIDTVGAGDATLAAVAEGLVDERPSSDAGWQRLLDRAMLIAAATCRAEGGLLRTPESLAESDRGVSGS</sequence>
<accession>A0ABM8FUL1</accession>
<keyword evidence="2" id="KW-0808">Transferase</keyword>
<dbReference type="Pfam" id="PF00294">
    <property type="entry name" value="PfkB"/>
    <property type="match status" value="1"/>
</dbReference>
<evidence type="ECO:0000259" key="6">
    <source>
        <dbReference type="Pfam" id="PF00294"/>
    </source>
</evidence>
<organism evidence="7 8">
    <name type="scientific">Microbacterium suwonense</name>
    <dbReference type="NCBI Taxonomy" id="683047"/>
    <lineage>
        <taxon>Bacteria</taxon>
        <taxon>Bacillati</taxon>
        <taxon>Actinomycetota</taxon>
        <taxon>Actinomycetes</taxon>
        <taxon>Micrococcales</taxon>
        <taxon>Microbacteriaceae</taxon>
        <taxon>Microbacterium</taxon>
    </lineage>
</organism>
<dbReference type="InterPro" id="IPR050306">
    <property type="entry name" value="PfkB_Carbo_kinase"/>
</dbReference>
<dbReference type="EMBL" id="AP027728">
    <property type="protein sequence ID" value="BDZ39372.1"/>
    <property type="molecule type" value="Genomic_DNA"/>
</dbReference>
<evidence type="ECO:0000313" key="7">
    <source>
        <dbReference type="EMBL" id="BDZ39372.1"/>
    </source>
</evidence>
<dbReference type="Gene3D" id="3.40.1190.20">
    <property type="match status" value="1"/>
</dbReference>
<keyword evidence="8" id="KW-1185">Reference proteome</keyword>
<dbReference type="SUPFAM" id="SSF53613">
    <property type="entry name" value="Ribokinase-like"/>
    <property type="match status" value="1"/>
</dbReference>
<feature type="domain" description="Carbohydrate kinase PfkB" evidence="6">
    <location>
        <begin position="7"/>
        <end position="288"/>
    </location>
</feature>
<reference evidence="8" key="1">
    <citation type="journal article" date="2019" name="Int. J. Syst. Evol. Microbiol.">
        <title>The Global Catalogue of Microorganisms (GCM) 10K type strain sequencing project: providing services to taxonomists for standard genome sequencing and annotation.</title>
        <authorList>
            <consortium name="The Broad Institute Genomics Platform"/>
            <consortium name="The Broad Institute Genome Sequencing Center for Infectious Disease"/>
            <person name="Wu L."/>
            <person name="Ma J."/>
        </authorList>
    </citation>
    <scope>NUCLEOTIDE SEQUENCE [LARGE SCALE GENOMIC DNA]</scope>
    <source>
        <strain evidence="8">NBRC 106310</strain>
    </source>
</reference>
<evidence type="ECO:0000256" key="5">
    <source>
        <dbReference type="ARBA" id="ARBA00022840"/>
    </source>
</evidence>
<dbReference type="PANTHER" id="PTHR43085">
    <property type="entry name" value="HEXOKINASE FAMILY MEMBER"/>
    <property type="match status" value="1"/>
</dbReference>
<protein>
    <submittedName>
        <fullName evidence="7">Fructokinase</fullName>
    </submittedName>
</protein>
<evidence type="ECO:0000256" key="3">
    <source>
        <dbReference type="ARBA" id="ARBA00022741"/>
    </source>
</evidence>
<dbReference type="InterPro" id="IPR029056">
    <property type="entry name" value="Ribokinase-like"/>
</dbReference>
<name>A0ABM8FUL1_9MICO</name>
<keyword evidence="3" id="KW-0547">Nucleotide-binding</keyword>
<dbReference type="PROSITE" id="PS00584">
    <property type="entry name" value="PFKB_KINASES_2"/>
    <property type="match status" value="1"/>
</dbReference>
<dbReference type="Proteomes" id="UP001321543">
    <property type="component" value="Chromosome"/>
</dbReference>